<dbReference type="SUPFAM" id="SSF57850">
    <property type="entry name" value="RING/U-box"/>
    <property type="match status" value="1"/>
</dbReference>
<keyword evidence="1" id="KW-0479">Metal-binding</keyword>
<evidence type="ECO:0000256" key="3">
    <source>
        <dbReference type="ARBA" id="ARBA00022833"/>
    </source>
</evidence>
<organism evidence="7 8">
    <name type="scientific">Steinernema carpocapsae</name>
    <name type="common">Entomopathogenic nematode</name>
    <dbReference type="NCBI Taxonomy" id="34508"/>
    <lineage>
        <taxon>Eukaryota</taxon>
        <taxon>Metazoa</taxon>
        <taxon>Ecdysozoa</taxon>
        <taxon>Nematoda</taxon>
        <taxon>Chromadorea</taxon>
        <taxon>Rhabditida</taxon>
        <taxon>Tylenchina</taxon>
        <taxon>Panagrolaimomorpha</taxon>
        <taxon>Strongyloidoidea</taxon>
        <taxon>Steinernematidae</taxon>
        <taxon>Steinernema</taxon>
    </lineage>
</organism>
<protein>
    <recommendedName>
        <fullName evidence="6">RING-type domain-containing protein</fullName>
    </recommendedName>
</protein>
<dbReference type="InterPro" id="IPR013083">
    <property type="entry name" value="Znf_RING/FYVE/PHD"/>
</dbReference>
<dbReference type="Gene3D" id="1.20.120.1790">
    <property type="match status" value="1"/>
</dbReference>
<dbReference type="GO" id="GO:0035613">
    <property type="term" value="F:RNA stem-loop binding"/>
    <property type="evidence" value="ECO:0007669"/>
    <property type="project" value="TreeGrafter"/>
</dbReference>
<evidence type="ECO:0000256" key="5">
    <source>
        <dbReference type="SAM" id="MobiDB-lite"/>
    </source>
</evidence>
<evidence type="ECO:0000259" key="6">
    <source>
        <dbReference type="PROSITE" id="PS50089"/>
    </source>
</evidence>
<dbReference type="InterPro" id="IPR001841">
    <property type="entry name" value="Znf_RING"/>
</dbReference>
<dbReference type="GO" id="GO:0006511">
    <property type="term" value="P:ubiquitin-dependent protein catabolic process"/>
    <property type="evidence" value="ECO:0007669"/>
    <property type="project" value="TreeGrafter"/>
</dbReference>
<dbReference type="PROSITE" id="PS50089">
    <property type="entry name" value="ZF_RING_2"/>
    <property type="match status" value="1"/>
</dbReference>
<evidence type="ECO:0000313" key="7">
    <source>
        <dbReference type="EMBL" id="TKR77111.1"/>
    </source>
</evidence>
<dbReference type="Pfam" id="PF13445">
    <property type="entry name" value="zf-RING_UBOX"/>
    <property type="match status" value="1"/>
</dbReference>
<accession>A0A4U5N413</accession>
<reference evidence="7 8" key="1">
    <citation type="journal article" date="2015" name="Genome Biol.">
        <title>Comparative genomics of Steinernema reveals deeply conserved gene regulatory networks.</title>
        <authorList>
            <person name="Dillman A.R."/>
            <person name="Macchietto M."/>
            <person name="Porter C.F."/>
            <person name="Rogers A."/>
            <person name="Williams B."/>
            <person name="Antoshechkin I."/>
            <person name="Lee M.M."/>
            <person name="Goodwin Z."/>
            <person name="Lu X."/>
            <person name="Lewis E.E."/>
            <person name="Goodrich-Blair H."/>
            <person name="Stock S.P."/>
            <person name="Adams B.J."/>
            <person name="Sternberg P.W."/>
            <person name="Mortazavi A."/>
        </authorList>
    </citation>
    <scope>NUCLEOTIDE SEQUENCE [LARGE SCALE GENOMIC DNA]</scope>
    <source>
        <strain evidence="7 8">ALL</strain>
    </source>
</reference>
<dbReference type="Proteomes" id="UP000298663">
    <property type="component" value="Unassembled WGS sequence"/>
</dbReference>
<reference evidence="7 8" key="2">
    <citation type="journal article" date="2019" name="G3 (Bethesda)">
        <title>Hybrid Assembly of the Genome of the Entomopathogenic Nematode Steinernema carpocapsae Identifies the X-Chromosome.</title>
        <authorList>
            <person name="Serra L."/>
            <person name="Macchietto M."/>
            <person name="Macias-Munoz A."/>
            <person name="McGill C.J."/>
            <person name="Rodriguez I.M."/>
            <person name="Rodriguez B."/>
            <person name="Murad R."/>
            <person name="Mortazavi A."/>
        </authorList>
    </citation>
    <scope>NUCLEOTIDE SEQUENCE [LARGE SCALE GENOMIC DNA]</scope>
    <source>
        <strain evidence="7 8">ALL</strain>
    </source>
</reference>
<dbReference type="GO" id="GO:0000209">
    <property type="term" value="P:protein polyubiquitination"/>
    <property type="evidence" value="ECO:0007669"/>
    <property type="project" value="TreeGrafter"/>
</dbReference>
<dbReference type="GO" id="GO:0061630">
    <property type="term" value="F:ubiquitin protein ligase activity"/>
    <property type="evidence" value="ECO:0007669"/>
    <property type="project" value="TreeGrafter"/>
</dbReference>
<dbReference type="Gene3D" id="3.30.40.10">
    <property type="entry name" value="Zinc/RING finger domain, C3HC4 (zinc finger)"/>
    <property type="match status" value="1"/>
</dbReference>
<dbReference type="InterPro" id="IPR027370">
    <property type="entry name" value="Znf-RING_euk"/>
</dbReference>
<dbReference type="InterPro" id="IPR052249">
    <property type="entry name" value="Roquin_domain"/>
</dbReference>
<dbReference type="GO" id="GO:0008270">
    <property type="term" value="F:zinc ion binding"/>
    <property type="evidence" value="ECO:0007669"/>
    <property type="project" value="UniProtKB-KW"/>
</dbReference>
<evidence type="ECO:0000313" key="8">
    <source>
        <dbReference type="Proteomes" id="UP000298663"/>
    </source>
</evidence>
<dbReference type="GO" id="GO:0010494">
    <property type="term" value="C:cytoplasmic stress granule"/>
    <property type="evidence" value="ECO:0007669"/>
    <property type="project" value="TreeGrafter"/>
</dbReference>
<dbReference type="PANTHER" id="PTHR13139">
    <property type="entry name" value="RING FINGER AND CCCH-TYPE ZINC FINGER DOMAIN-CONTAINING PROTEIN"/>
    <property type="match status" value="1"/>
</dbReference>
<dbReference type="PANTHER" id="PTHR13139:SF54">
    <property type="entry name" value="RING-TYPE E3 UBIQUITIN TRANSFERASE"/>
    <property type="match status" value="1"/>
</dbReference>
<dbReference type="EMBL" id="AZBU02000005">
    <property type="protein sequence ID" value="TKR77111.1"/>
    <property type="molecule type" value="Genomic_DNA"/>
</dbReference>
<feature type="domain" description="RING-type" evidence="6">
    <location>
        <begin position="16"/>
        <end position="54"/>
    </location>
</feature>
<feature type="region of interest" description="Disordered" evidence="5">
    <location>
        <begin position="235"/>
        <end position="257"/>
    </location>
</feature>
<dbReference type="PROSITE" id="PS00518">
    <property type="entry name" value="ZF_RING_1"/>
    <property type="match status" value="1"/>
</dbReference>
<dbReference type="GO" id="GO:0003729">
    <property type="term" value="F:mRNA binding"/>
    <property type="evidence" value="ECO:0007669"/>
    <property type="project" value="TreeGrafter"/>
</dbReference>
<dbReference type="AlphaFoldDB" id="A0A4U5N413"/>
<sequence>MAPLGQGMVWSEILCCPVCSELFSARNLPINLSCGHALCKPCLESDKTACPYDETAISMPVNKYPVNIALLRILNVETAGHPPCVKDFDKLAPLEHLLCRIASYLTRADSERGGSVYSEHLSRPVQRKLVFLLSFQLLEREGRLRALKSCRSIADRILTEVVTSYQSSAHTCTMLWSAVRARGCQFLGPAMQEDVLKLILLTLSKGRTLPGRPWSSTLSKPSAKTILKCPKHASATSFSSSTAPAASTSSNAMANHP</sequence>
<evidence type="ECO:0000256" key="1">
    <source>
        <dbReference type="ARBA" id="ARBA00022723"/>
    </source>
</evidence>
<comment type="caution">
    <text evidence="7">The sequence shown here is derived from an EMBL/GenBank/DDBJ whole genome shotgun (WGS) entry which is preliminary data.</text>
</comment>
<keyword evidence="8" id="KW-1185">Reference proteome</keyword>
<dbReference type="STRING" id="34508.A0A4U5N413"/>
<dbReference type="Pfam" id="PF21206">
    <property type="entry name" value="Roquin_1_2-like_ROQ"/>
    <property type="match status" value="1"/>
</dbReference>
<dbReference type="GO" id="GO:0003725">
    <property type="term" value="F:double-stranded RNA binding"/>
    <property type="evidence" value="ECO:0007669"/>
    <property type="project" value="TreeGrafter"/>
</dbReference>
<gene>
    <name evidence="7" type="ORF">L596_018142</name>
</gene>
<proteinExistence type="predicted"/>
<dbReference type="SMART" id="SM00184">
    <property type="entry name" value="RING"/>
    <property type="match status" value="1"/>
</dbReference>
<keyword evidence="2 4" id="KW-0863">Zinc-finger</keyword>
<evidence type="ECO:0000256" key="4">
    <source>
        <dbReference type="PROSITE-ProRule" id="PRU00175"/>
    </source>
</evidence>
<dbReference type="InterPro" id="IPR048575">
    <property type="entry name" value="Roquin_1_2-like_ROQ"/>
</dbReference>
<dbReference type="GO" id="GO:0000288">
    <property type="term" value="P:nuclear-transcribed mRNA catabolic process, deadenylation-dependent decay"/>
    <property type="evidence" value="ECO:0007669"/>
    <property type="project" value="TreeGrafter"/>
</dbReference>
<keyword evidence="3" id="KW-0862">Zinc</keyword>
<evidence type="ECO:0000256" key="2">
    <source>
        <dbReference type="ARBA" id="ARBA00022771"/>
    </source>
</evidence>
<name>A0A4U5N413_STECR</name>
<dbReference type="InterPro" id="IPR017907">
    <property type="entry name" value="Znf_RING_CS"/>
</dbReference>
<dbReference type="OrthoDB" id="10067217at2759"/>